<dbReference type="Pfam" id="PF03107">
    <property type="entry name" value="C1_2"/>
    <property type="match status" value="1"/>
</dbReference>
<evidence type="ECO:0000256" key="1">
    <source>
        <dbReference type="ARBA" id="ARBA00022737"/>
    </source>
</evidence>
<keyword evidence="1" id="KW-0677">Repeat</keyword>
<dbReference type="EMBL" id="OIVN01002627">
    <property type="protein sequence ID" value="SPD05188.1"/>
    <property type="molecule type" value="Genomic_DNA"/>
</dbReference>
<protein>
    <recommendedName>
        <fullName evidence="2">DC1 domain-containing protein</fullName>
    </recommendedName>
</protein>
<gene>
    <name evidence="3" type="ORF">FSB_LOCUS33070</name>
</gene>
<evidence type="ECO:0000259" key="2">
    <source>
        <dbReference type="Pfam" id="PF03107"/>
    </source>
</evidence>
<dbReference type="SUPFAM" id="SSF57889">
    <property type="entry name" value="Cysteine-rich domain"/>
    <property type="match status" value="2"/>
</dbReference>
<reference evidence="3" key="1">
    <citation type="submission" date="2018-02" db="EMBL/GenBank/DDBJ databases">
        <authorList>
            <person name="Cohen D.B."/>
            <person name="Kent A.D."/>
        </authorList>
    </citation>
    <scope>NUCLEOTIDE SEQUENCE</scope>
</reference>
<feature type="domain" description="DC1" evidence="2">
    <location>
        <begin position="35"/>
        <end position="88"/>
    </location>
</feature>
<sequence length="333" mass="38392">MTYVCGSSSRRSSSYCKSIYFHKSCLELPQQICHPFHPYHPLALLQRPGHGKTCNACRKPKHTFEPHCNSIAYICQGHDCDFVLHAECSTVTMPAITYEGHHDHLLQFRENNTDDELKWSTCNYNICESYAFTCLYCDLNLHLGCGQLPYIIKHKCHMDPLVLTNSPVQEEEEEEKEDDTYELYCDTCEEERDPLVPVYYCAECHYVAEIKCVISEIKSFLKGEYGDVELRSILGHSGKLIFQNTAKEMVEKKEQVQKTLTLFHFLKSWSKDEIEQLNSVLRAGGEEIVITKEDDHEDSVFEAFLFSDKAYTRVLDRGTNIPEPFKSVLKDQG</sequence>
<dbReference type="PANTHER" id="PTHR46288:SF85">
    <property type="entry name" value="DC1 DOMAIN-CONTAINING PROTEIN"/>
    <property type="match status" value="1"/>
</dbReference>
<organism evidence="3">
    <name type="scientific">Fagus sylvatica</name>
    <name type="common">Beechnut</name>
    <dbReference type="NCBI Taxonomy" id="28930"/>
    <lineage>
        <taxon>Eukaryota</taxon>
        <taxon>Viridiplantae</taxon>
        <taxon>Streptophyta</taxon>
        <taxon>Embryophyta</taxon>
        <taxon>Tracheophyta</taxon>
        <taxon>Spermatophyta</taxon>
        <taxon>Magnoliopsida</taxon>
        <taxon>eudicotyledons</taxon>
        <taxon>Gunneridae</taxon>
        <taxon>Pentapetalae</taxon>
        <taxon>rosids</taxon>
        <taxon>fabids</taxon>
        <taxon>Fagales</taxon>
        <taxon>Fagaceae</taxon>
        <taxon>Fagus</taxon>
    </lineage>
</organism>
<dbReference type="PANTHER" id="PTHR46288">
    <property type="entry name" value="PHORBOL-ESTER/DAG-TYPE DOMAIN-CONTAINING PROTEIN"/>
    <property type="match status" value="1"/>
</dbReference>
<evidence type="ECO:0000313" key="3">
    <source>
        <dbReference type="EMBL" id="SPD05188.1"/>
    </source>
</evidence>
<proteinExistence type="predicted"/>
<dbReference type="InterPro" id="IPR004146">
    <property type="entry name" value="DC1"/>
</dbReference>
<dbReference type="InterPro" id="IPR046349">
    <property type="entry name" value="C1-like_sf"/>
</dbReference>
<name>A0A2N9H065_FAGSY</name>
<dbReference type="AlphaFoldDB" id="A0A2N9H065"/>
<accession>A0A2N9H065</accession>